<dbReference type="AlphaFoldDB" id="A0A285N8P6"/>
<accession>A0A285N8P6</accession>
<evidence type="ECO:0000313" key="3">
    <source>
        <dbReference type="Proteomes" id="UP000219439"/>
    </source>
</evidence>
<dbReference type="Proteomes" id="UP000219439">
    <property type="component" value="Unassembled WGS sequence"/>
</dbReference>
<sequence length="232" mass="25145">MSLLKKIGQSKTVLGLIGKSIASYLRLVHYTSRMVNDYNESYDRASEHFPAIVALWHGQHFMIPLVRRKDHKANALVSRSADGEVNAIAAQSLGVEVVRGSGGRARSKTIKKGGVAALKTLVSTLKNNRSVVMTVNVPKGGARECGPGVIMLAKMSGRPIVPAAYASSRRKDFINAWDKASLNLPFSRASFVIGDPIFVDEDASEEHLEAKRQEVEAALNAVTEEAYRNVGG</sequence>
<dbReference type="CDD" id="cd07983">
    <property type="entry name" value="LPLAT_DUF374-like"/>
    <property type="match status" value="1"/>
</dbReference>
<protein>
    <recommendedName>
        <fullName evidence="1">DUF374 domain-containing protein</fullName>
    </recommendedName>
</protein>
<dbReference type="RefSeq" id="WP_097151570.1">
    <property type="nucleotide sequence ID" value="NZ_OBEL01000001.1"/>
</dbReference>
<dbReference type="OrthoDB" id="9810508at2"/>
<evidence type="ECO:0000313" key="2">
    <source>
        <dbReference type="EMBL" id="SNZ05852.1"/>
    </source>
</evidence>
<proteinExistence type="predicted"/>
<organism evidence="2 3">
    <name type="scientific">Cohaesibacter gelatinilyticus</name>
    <dbReference type="NCBI Taxonomy" id="372072"/>
    <lineage>
        <taxon>Bacteria</taxon>
        <taxon>Pseudomonadati</taxon>
        <taxon>Pseudomonadota</taxon>
        <taxon>Alphaproteobacteria</taxon>
        <taxon>Hyphomicrobiales</taxon>
        <taxon>Cohaesibacteraceae</taxon>
    </lineage>
</organism>
<reference evidence="2 3" key="1">
    <citation type="submission" date="2017-09" db="EMBL/GenBank/DDBJ databases">
        <authorList>
            <person name="Ehlers B."/>
            <person name="Leendertz F.H."/>
        </authorList>
    </citation>
    <scope>NUCLEOTIDE SEQUENCE [LARGE SCALE GENOMIC DNA]</scope>
    <source>
        <strain evidence="2 3">DSM 18289</strain>
    </source>
</reference>
<dbReference type="EMBL" id="OBEL01000001">
    <property type="protein sequence ID" value="SNZ05852.1"/>
    <property type="molecule type" value="Genomic_DNA"/>
</dbReference>
<evidence type="ECO:0000259" key="1">
    <source>
        <dbReference type="Pfam" id="PF04028"/>
    </source>
</evidence>
<gene>
    <name evidence="2" type="ORF">SAMN06265368_0222</name>
</gene>
<dbReference type="Pfam" id="PF04028">
    <property type="entry name" value="DUF374"/>
    <property type="match status" value="1"/>
</dbReference>
<keyword evidence="3" id="KW-1185">Reference proteome</keyword>
<name>A0A285N8P6_9HYPH</name>
<feature type="domain" description="DUF374" evidence="1">
    <location>
        <begin position="67"/>
        <end position="140"/>
    </location>
</feature>
<dbReference type="InterPro" id="IPR007172">
    <property type="entry name" value="DUF374"/>
</dbReference>